<evidence type="ECO:0000256" key="2">
    <source>
        <dbReference type="ARBA" id="ARBA00022737"/>
    </source>
</evidence>
<evidence type="ECO:0000313" key="7">
    <source>
        <dbReference type="Proteomes" id="UP001054252"/>
    </source>
</evidence>
<dbReference type="InterPro" id="IPR042197">
    <property type="entry name" value="Apaf_helical"/>
</dbReference>
<dbReference type="EMBL" id="BPVZ01000047">
    <property type="protein sequence ID" value="GKV17292.1"/>
    <property type="molecule type" value="Genomic_DNA"/>
</dbReference>
<dbReference type="GO" id="GO:0006952">
    <property type="term" value="P:defense response"/>
    <property type="evidence" value="ECO:0007669"/>
    <property type="project" value="UniProtKB-KW"/>
</dbReference>
<protein>
    <recommendedName>
        <fullName evidence="8">NB-ARC domain-containing protein</fullName>
    </recommendedName>
</protein>
<keyword evidence="1" id="KW-0433">Leucine-rich repeat</keyword>
<sequence length="749" mass="85065">MMERLPMHRHDMQKLSDHECWLIIEDTILRSSIETSIPSDLEGIGQDIAKQCGGLPLVASVMGGTLGSEISADRWKEIRDDKAWISQDENNKILSILKISFDRLSSPLKKCFSYCSIFQKDCVIGKNDLIQLWMAQGFLHKSTSLATMEDIGNHYFNELSNCLFQDIECDFCNIDENSTIQHLRVEYDGEVLPTIPRSIAQRLHSLFSNVDVFCSMALDLRNLRFLKLLKGGKKIELTPSLNKLKHLRYLDASETSVKLEAYIFLSPILCLYSTVNFPSNIIKILCGYKKGIWVEEIGCLNQLRGELAISHLDCARSKFEASKANLREKKLYKLEFTWNVDRKGNINDEEVIESLEPHSNLKSLTIENYRGKNFPSWLVRSIGCSGSSFLLNNLVELKLLHCYECTCIPSLGLLPSLKVLHIDYMTQVRKMGHKLYVRNQSTGVESITLFPALKKLKMWHLKKLEEWVEVDEDTAAGGEVEIVFPGLEELVIFDCPELKIWSMGGFSSNHKLSNLSIWECPNLMVIPNIDGLSSLKRIELGGCKELPTGLGSCISLQELIIYNVPNLISIPEDVGILHSLTSLTIQNCDKLRIQEFLGGLTISLKELRVGPFCRDLEEFPLPRLNSIASLESLALWGWDKLKSLPHQLQHLTALKKLEIYSFKGVEALPEWLGNLSSIRRLEIRYCPNLMCLPSLEAMGRLSNLQLLYAWDCPKLVERCANKSGFEWSKISHIPNIIIGDIEQGEPWRC</sequence>
<dbReference type="Proteomes" id="UP001054252">
    <property type="component" value="Unassembled WGS sequence"/>
</dbReference>
<dbReference type="SUPFAM" id="SSF52058">
    <property type="entry name" value="L domain-like"/>
    <property type="match status" value="2"/>
</dbReference>
<name>A0AAV5JUB1_9ROSI</name>
<proteinExistence type="predicted"/>
<dbReference type="PRINTS" id="PR00364">
    <property type="entry name" value="DISEASERSIST"/>
</dbReference>
<dbReference type="InterPro" id="IPR032675">
    <property type="entry name" value="LRR_dom_sf"/>
</dbReference>
<dbReference type="InterPro" id="IPR056789">
    <property type="entry name" value="LRR_R13L1-DRL21"/>
</dbReference>
<dbReference type="Gene3D" id="3.80.10.10">
    <property type="entry name" value="Ribonuclease Inhibitor"/>
    <property type="match status" value="3"/>
</dbReference>
<dbReference type="InterPro" id="IPR036388">
    <property type="entry name" value="WH-like_DNA-bd_sf"/>
</dbReference>
<dbReference type="SUPFAM" id="SSF52540">
    <property type="entry name" value="P-loop containing nucleoside triphosphate hydrolases"/>
    <property type="match status" value="1"/>
</dbReference>
<dbReference type="InterPro" id="IPR027417">
    <property type="entry name" value="P-loop_NTPase"/>
</dbReference>
<evidence type="ECO:0000259" key="4">
    <source>
        <dbReference type="Pfam" id="PF23559"/>
    </source>
</evidence>
<dbReference type="InterPro" id="IPR058922">
    <property type="entry name" value="WHD_DRP"/>
</dbReference>
<comment type="caution">
    <text evidence="6">The sequence shown here is derived from an EMBL/GenBank/DDBJ whole genome shotgun (WGS) entry which is preliminary data.</text>
</comment>
<reference evidence="6 7" key="1">
    <citation type="journal article" date="2021" name="Commun. Biol.">
        <title>The genome of Shorea leprosula (Dipterocarpaceae) highlights the ecological relevance of drought in aseasonal tropical rainforests.</title>
        <authorList>
            <person name="Ng K.K.S."/>
            <person name="Kobayashi M.J."/>
            <person name="Fawcett J.A."/>
            <person name="Hatakeyama M."/>
            <person name="Paape T."/>
            <person name="Ng C.H."/>
            <person name="Ang C.C."/>
            <person name="Tnah L.H."/>
            <person name="Lee C.T."/>
            <person name="Nishiyama T."/>
            <person name="Sese J."/>
            <person name="O'Brien M.J."/>
            <person name="Copetti D."/>
            <person name="Mohd Noor M.I."/>
            <person name="Ong R.C."/>
            <person name="Putra M."/>
            <person name="Sireger I.Z."/>
            <person name="Indrioko S."/>
            <person name="Kosugi Y."/>
            <person name="Izuno A."/>
            <person name="Isagi Y."/>
            <person name="Lee S.L."/>
            <person name="Shimizu K.K."/>
        </authorList>
    </citation>
    <scope>NUCLEOTIDE SEQUENCE [LARGE SCALE GENOMIC DNA]</scope>
    <source>
        <strain evidence="6">214</strain>
    </source>
</reference>
<dbReference type="Gene3D" id="1.10.8.430">
    <property type="entry name" value="Helical domain of apoptotic protease-activating factors"/>
    <property type="match status" value="1"/>
</dbReference>
<evidence type="ECO:0000313" key="6">
    <source>
        <dbReference type="EMBL" id="GKV17292.1"/>
    </source>
</evidence>
<dbReference type="Gene3D" id="1.10.10.10">
    <property type="entry name" value="Winged helix-like DNA-binding domain superfamily/Winged helix DNA-binding domain"/>
    <property type="match status" value="1"/>
</dbReference>
<evidence type="ECO:0008006" key="8">
    <source>
        <dbReference type="Google" id="ProtNLM"/>
    </source>
</evidence>
<evidence type="ECO:0000259" key="5">
    <source>
        <dbReference type="Pfam" id="PF25019"/>
    </source>
</evidence>
<keyword evidence="3" id="KW-0611">Plant defense</keyword>
<dbReference type="Pfam" id="PF25019">
    <property type="entry name" value="LRR_R13L1-DRL21"/>
    <property type="match status" value="2"/>
</dbReference>
<evidence type="ECO:0000256" key="1">
    <source>
        <dbReference type="ARBA" id="ARBA00022614"/>
    </source>
</evidence>
<dbReference type="GO" id="GO:0043531">
    <property type="term" value="F:ADP binding"/>
    <property type="evidence" value="ECO:0007669"/>
    <property type="project" value="InterPro"/>
</dbReference>
<dbReference type="PANTHER" id="PTHR36766:SF70">
    <property type="entry name" value="DISEASE RESISTANCE PROTEIN RGA4"/>
    <property type="match status" value="1"/>
</dbReference>
<dbReference type="Pfam" id="PF23559">
    <property type="entry name" value="WHD_DRP"/>
    <property type="match status" value="1"/>
</dbReference>
<keyword evidence="2" id="KW-0677">Repeat</keyword>
<dbReference type="PANTHER" id="PTHR36766">
    <property type="entry name" value="PLANT BROAD-SPECTRUM MILDEW RESISTANCE PROTEIN RPW8"/>
    <property type="match status" value="1"/>
</dbReference>
<feature type="domain" description="R13L1/DRL21-like LRR repeat region" evidence="5">
    <location>
        <begin position="295"/>
        <end position="425"/>
    </location>
</feature>
<keyword evidence="7" id="KW-1185">Reference proteome</keyword>
<accession>A0AAV5JUB1</accession>
<gene>
    <name evidence="6" type="ORF">SLEP1_g27820</name>
</gene>
<feature type="domain" description="R13L1/DRL21-like LRR repeat region" evidence="5">
    <location>
        <begin position="647"/>
        <end position="706"/>
    </location>
</feature>
<evidence type="ECO:0000256" key="3">
    <source>
        <dbReference type="ARBA" id="ARBA00022821"/>
    </source>
</evidence>
<organism evidence="6 7">
    <name type="scientific">Rubroshorea leprosula</name>
    <dbReference type="NCBI Taxonomy" id="152421"/>
    <lineage>
        <taxon>Eukaryota</taxon>
        <taxon>Viridiplantae</taxon>
        <taxon>Streptophyta</taxon>
        <taxon>Embryophyta</taxon>
        <taxon>Tracheophyta</taxon>
        <taxon>Spermatophyta</taxon>
        <taxon>Magnoliopsida</taxon>
        <taxon>eudicotyledons</taxon>
        <taxon>Gunneridae</taxon>
        <taxon>Pentapetalae</taxon>
        <taxon>rosids</taxon>
        <taxon>malvids</taxon>
        <taxon>Malvales</taxon>
        <taxon>Dipterocarpaceae</taxon>
        <taxon>Rubroshorea</taxon>
    </lineage>
</organism>
<feature type="domain" description="Disease resistance protein winged helix" evidence="4">
    <location>
        <begin position="117"/>
        <end position="168"/>
    </location>
</feature>
<dbReference type="AlphaFoldDB" id="A0AAV5JUB1"/>